<evidence type="ECO:0000259" key="3">
    <source>
        <dbReference type="Pfam" id="PF04264"/>
    </source>
</evidence>
<evidence type="ECO:0000256" key="2">
    <source>
        <dbReference type="SAM" id="MobiDB-lite"/>
    </source>
</evidence>
<comment type="caution">
    <text evidence="4">The sequence shown here is derived from an EMBL/GenBank/DDBJ whole genome shotgun (WGS) entry which is preliminary data.</text>
</comment>
<feature type="compositionally biased region" description="Basic residues" evidence="2">
    <location>
        <begin position="104"/>
        <end position="117"/>
    </location>
</feature>
<proteinExistence type="inferred from homology"/>
<evidence type="ECO:0000313" key="5">
    <source>
        <dbReference type="Proteomes" id="UP000316659"/>
    </source>
</evidence>
<name>A0A4Y4E312_CELCE</name>
<dbReference type="AlphaFoldDB" id="A0A4Y4E312"/>
<protein>
    <recommendedName>
        <fullName evidence="3">Lipid/polyisoprenoid-binding YceI-like domain-containing protein</fullName>
    </recommendedName>
</protein>
<dbReference type="SUPFAM" id="SSF101874">
    <property type="entry name" value="YceI-like"/>
    <property type="match status" value="1"/>
</dbReference>
<organism evidence="4 5">
    <name type="scientific">Cellulosimicrobium cellulans</name>
    <name type="common">Arthrobacter luteus</name>
    <dbReference type="NCBI Taxonomy" id="1710"/>
    <lineage>
        <taxon>Bacteria</taxon>
        <taxon>Bacillati</taxon>
        <taxon>Actinomycetota</taxon>
        <taxon>Actinomycetes</taxon>
        <taxon>Micrococcales</taxon>
        <taxon>Promicromonosporaceae</taxon>
        <taxon>Cellulosimicrobium</taxon>
    </lineage>
</organism>
<feature type="region of interest" description="Disordered" evidence="2">
    <location>
        <begin position="83"/>
        <end position="148"/>
    </location>
</feature>
<dbReference type="EMBL" id="BJNZ01000037">
    <property type="protein sequence ID" value="GED11766.1"/>
    <property type="molecule type" value="Genomic_DNA"/>
</dbReference>
<dbReference type="RefSeq" id="WP_141391159.1">
    <property type="nucleotide sequence ID" value="NZ_BJNZ01000037.1"/>
</dbReference>
<evidence type="ECO:0000256" key="1">
    <source>
        <dbReference type="ARBA" id="ARBA00008812"/>
    </source>
</evidence>
<accession>A0A4Y4E312</accession>
<dbReference type="InterPro" id="IPR036761">
    <property type="entry name" value="TTHA0802/YceI-like_sf"/>
</dbReference>
<feature type="compositionally biased region" description="Basic and acidic residues" evidence="2">
    <location>
        <begin position="90"/>
        <end position="103"/>
    </location>
</feature>
<evidence type="ECO:0000313" key="4">
    <source>
        <dbReference type="EMBL" id="GED11766.1"/>
    </source>
</evidence>
<dbReference type="Gene3D" id="2.40.128.110">
    <property type="entry name" value="Lipid/polyisoprenoid-binding, YceI-like"/>
    <property type="match status" value="1"/>
</dbReference>
<dbReference type="Proteomes" id="UP000316659">
    <property type="component" value="Unassembled WGS sequence"/>
</dbReference>
<reference evidence="4 5" key="1">
    <citation type="submission" date="2019-06" db="EMBL/GenBank/DDBJ databases">
        <title>Whole genome shotgun sequence of Cellulosimicrobium cellulans NBRC 15516.</title>
        <authorList>
            <person name="Hosoyama A."/>
            <person name="Uohara A."/>
            <person name="Ohji S."/>
            <person name="Ichikawa N."/>
        </authorList>
    </citation>
    <scope>NUCLEOTIDE SEQUENCE [LARGE SCALE GENOMIC DNA]</scope>
    <source>
        <strain evidence="4 5">NBRC 15516</strain>
    </source>
</reference>
<dbReference type="Pfam" id="PF04264">
    <property type="entry name" value="YceI"/>
    <property type="match status" value="1"/>
</dbReference>
<feature type="domain" description="Lipid/polyisoprenoid-binding YceI-like" evidence="3">
    <location>
        <begin position="25"/>
        <end position="72"/>
    </location>
</feature>
<sequence length="148" mass="16381">MCPDGAEGEITRHLVERLHSSIGDAIASAVSATIETASLTTHHEERDAHLRSPDFLDVDAYPTIEFRSTSIDWQGEQQDQILAWARPRNRSPERAELAQERVQPRARRSASRSRARRSTGPEASLGTGRARRTAARDRARVSGAQDVA</sequence>
<comment type="similarity">
    <text evidence="1">Belongs to the UPF0312 family.</text>
</comment>
<dbReference type="PANTHER" id="PTHR34406">
    <property type="entry name" value="PROTEIN YCEI"/>
    <property type="match status" value="1"/>
</dbReference>
<gene>
    <name evidence="4" type="ORF">CCE02nite_37650</name>
</gene>
<dbReference type="InterPro" id="IPR007372">
    <property type="entry name" value="Lipid/polyisoprenoid-bd_YceI"/>
</dbReference>
<dbReference type="PANTHER" id="PTHR34406:SF1">
    <property type="entry name" value="PROTEIN YCEI"/>
    <property type="match status" value="1"/>
</dbReference>